<sequence>MENIFKIKIKLMNGICRSENMNMKKKNKSEKI</sequence>
<dbReference type="Proteomes" id="UP000032274">
    <property type="component" value="Unassembled WGS sequence"/>
</dbReference>
<proteinExistence type="predicted"/>
<evidence type="ECO:0000313" key="1">
    <source>
        <dbReference type="EMBL" id="KIT95062.1"/>
    </source>
</evidence>
<gene>
    <name evidence="1" type="ORF">QU38_14175</name>
</gene>
<organism evidence="1 2">
    <name type="scientific">Staphylococcus aureus</name>
    <dbReference type="NCBI Taxonomy" id="1280"/>
    <lineage>
        <taxon>Bacteria</taxon>
        <taxon>Bacillati</taxon>
        <taxon>Bacillota</taxon>
        <taxon>Bacilli</taxon>
        <taxon>Bacillales</taxon>
        <taxon>Staphylococcaceae</taxon>
        <taxon>Staphylococcus</taxon>
    </lineage>
</organism>
<protein>
    <submittedName>
        <fullName evidence="1">Uncharacterized protein</fullName>
    </submittedName>
</protein>
<reference evidence="1 2" key="1">
    <citation type="submission" date="2015-01" db="EMBL/GenBank/DDBJ databases">
        <title>Characterization of Swiss Staphylococcus aureus strains involved in food poisoning.</title>
        <authorList>
            <person name="Crovadore J."/>
            <person name="Chablais R."/>
            <person name="Tonacini J."/>
            <person name="Schnyder B."/>
            <person name="Lefort F."/>
        </authorList>
    </citation>
    <scope>NUCLEOTIDE SEQUENCE [LARGE SCALE GENOMIC DNA]</scope>
    <source>
        <strain evidence="1 2">SA-120</strain>
    </source>
</reference>
<evidence type="ECO:0000313" key="2">
    <source>
        <dbReference type="Proteomes" id="UP000032274"/>
    </source>
</evidence>
<dbReference type="EMBL" id="JXIG01000630">
    <property type="protein sequence ID" value="KIT95062.1"/>
    <property type="molecule type" value="Genomic_DNA"/>
</dbReference>
<name>A0AA40MHI8_STAAU</name>
<dbReference type="RefSeq" id="WP_014532562.1">
    <property type="nucleotide sequence ID" value="NZ_CBCSBC010000008.1"/>
</dbReference>
<dbReference type="AlphaFoldDB" id="A0AA40MHI8"/>
<comment type="caution">
    <text evidence="1">The sequence shown here is derived from an EMBL/GenBank/DDBJ whole genome shotgun (WGS) entry which is preliminary data.</text>
</comment>
<accession>A0AA40MHI8</accession>